<feature type="domain" description="CSC1/OSCA1-like 7TM region" evidence="3">
    <location>
        <begin position="5"/>
        <end position="129"/>
    </location>
</feature>
<keyword evidence="2" id="KW-0472">Membrane</keyword>
<evidence type="ECO:0000313" key="4">
    <source>
        <dbReference type="EMBL" id="CAD7695080.1"/>
    </source>
</evidence>
<reference evidence="4" key="1">
    <citation type="submission" date="2020-12" db="EMBL/GenBank/DDBJ databases">
        <authorList>
            <person name="Iha C."/>
        </authorList>
    </citation>
    <scope>NUCLEOTIDE SEQUENCE</scope>
</reference>
<feature type="transmembrane region" description="Helical" evidence="2">
    <location>
        <begin position="58"/>
        <end position="83"/>
    </location>
</feature>
<evidence type="ECO:0000313" key="5">
    <source>
        <dbReference type="Proteomes" id="UP000708148"/>
    </source>
</evidence>
<accession>A0A8S1IMY0</accession>
<gene>
    <name evidence="4" type="ORF">OSTQU699_LOCUS441</name>
</gene>
<dbReference type="Pfam" id="PF02714">
    <property type="entry name" value="RSN1_7TM"/>
    <property type="match status" value="1"/>
</dbReference>
<feature type="transmembrane region" description="Helical" evidence="2">
    <location>
        <begin position="135"/>
        <end position="154"/>
    </location>
</feature>
<keyword evidence="2" id="KW-1133">Transmembrane helix</keyword>
<dbReference type="PANTHER" id="PTHR13018">
    <property type="entry name" value="PROBABLE MEMBRANE PROTEIN DUF221-RELATED"/>
    <property type="match status" value="1"/>
</dbReference>
<keyword evidence="5" id="KW-1185">Reference proteome</keyword>
<dbReference type="AlphaFoldDB" id="A0A8S1IMY0"/>
<dbReference type="InterPro" id="IPR003864">
    <property type="entry name" value="CSC1/OSCA1-like_7TM"/>
</dbReference>
<organism evidence="4 5">
    <name type="scientific">Ostreobium quekettii</name>
    <dbReference type="NCBI Taxonomy" id="121088"/>
    <lineage>
        <taxon>Eukaryota</taxon>
        <taxon>Viridiplantae</taxon>
        <taxon>Chlorophyta</taxon>
        <taxon>core chlorophytes</taxon>
        <taxon>Ulvophyceae</taxon>
        <taxon>TCBD clade</taxon>
        <taxon>Bryopsidales</taxon>
        <taxon>Ostreobineae</taxon>
        <taxon>Ostreobiaceae</taxon>
        <taxon>Ostreobium</taxon>
    </lineage>
</organism>
<dbReference type="GO" id="GO:0005886">
    <property type="term" value="C:plasma membrane"/>
    <property type="evidence" value="ECO:0007669"/>
    <property type="project" value="TreeGrafter"/>
</dbReference>
<feature type="transmembrane region" description="Helical" evidence="2">
    <location>
        <begin position="110"/>
        <end position="129"/>
    </location>
</feature>
<dbReference type="EMBL" id="CAJHUC010000305">
    <property type="protein sequence ID" value="CAD7695080.1"/>
    <property type="molecule type" value="Genomic_DNA"/>
</dbReference>
<proteinExistence type="predicted"/>
<dbReference type="GO" id="GO:0005227">
    <property type="term" value="F:calcium-activated cation channel activity"/>
    <property type="evidence" value="ECO:0007669"/>
    <property type="project" value="InterPro"/>
</dbReference>
<protein>
    <recommendedName>
        <fullName evidence="3">CSC1/OSCA1-like 7TM region domain-containing protein</fullName>
    </recommendedName>
</protein>
<feature type="region of interest" description="Disordered" evidence="1">
    <location>
        <begin position="240"/>
        <end position="261"/>
    </location>
</feature>
<dbReference type="PANTHER" id="PTHR13018:SF5">
    <property type="entry name" value="RE44586P"/>
    <property type="match status" value="1"/>
</dbReference>
<name>A0A8S1IMY0_9CHLO</name>
<comment type="caution">
    <text evidence="4">The sequence shown here is derived from an EMBL/GenBank/DDBJ whole genome shotgun (WGS) entry which is preliminary data.</text>
</comment>
<evidence type="ECO:0000256" key="1">
    <source>
        <dbReference type="SAM" id="MobiDB-lite"/>
    </source>
</evidence>
<sequence length="261" mass="29363">MLTLYMQALLETPISLLRLPGFVIYAIKSYLSSTERAKARLWQDQTMTYGDVVPDHTMVILLGVVFAAINPIITVTALAYFLVNTIAWRYQVLYVYKEEYQSGGKMWVQVFDQVLLALLLMQAMIIGLLGIKKFAFSLLVIPLPFITLSFKVIAGKVFTRPLSVLSLRGAADLDRSDKSNAEKNPPSLEEMREADRLYLSPNFKVELGEYEDLLRQARTVGAKLKGEDVKLSEPIRDEELYWSAEEDEGGPSLEGGESNQV</sequence>
<dbReference type="OrthoDB" id="1689567at2759"/>
<keyword evidence="2" id="KW-0812">Transmembrane</keyword>
<evidence type="ECO:0000259" key="3">
    <source>
        <dbReference type="Pfam" id="PF02714"/>
    </source>
</evidence>
<dbReference type="InterPro" id="IPR045122">
    <property type="entry name" value="Csc1-like"/>
</dbReference>
<dbReference type="Proteomes" id="UP000708148">
    <property type="component" value="Unassembled WGS sequence"/>
</dbReference>
<evidence type="ECO:0000256" key="2">
    <source>
        <dbReference type="SAM" id="Phobius"/>
    </source>
</evidence>